<comment type="caution">
    <text evidence="1">The sequence shown here is derived from an EMBL/GenBank/DDBJ whole genome shotgun (WGS) entry which is preliminary data.</text>
</comment>
<dbReference type="Proteomes" id="UP000006253">
    <property type="component" value="Unassembled WGS sequence"/>
</dbReference>
<sequence length="57" mass="6873">MDFASFCIQTIYIRSKFSEKKTLSNFRSKFTTLFFLFQQLEKKGNKDDNNEYKNALF</sequence>
<reference evidence="1 2" key="1">
    <citation type="submission" date="2012-10" db="EMBL/GenBank/DDBJ databases">
        <authorList>
            <person name="Harkins D.M."/>
            <person name="Durkin A.S."/>
            <person name="Brinkac L.M."/>
            <person name="Selengut J.D."/>
            <person name="Sanka R."/>
            <person name="DePew J."/>
            <person name="Purushe J."/>
            <person name="Peacock S.J."/>
            <person name="Thaipadungpanit J."/>
            <person name="Wuthiekanun V.W."/>
            <person name="Day N.P."/>
            <person name="Vinetz J.M."/>
            <person name="Sutton G.G."/>
            <person name="Nelson W.C."/>
            <person name="Fouts D.E."/>
        </authorList>
    </citation>
    <scope>NUCLEOTIDE SEQUENCE [LARGE SCALE GENOMIC DNA]</scope>
    <source>
        <strain evidence="1 2">H1</strain>
    </source>
</reference>
<name>A0A0E2B4C9_9LEPT</name>
<dbReference type="AlphaFoldDB" id="A0A0E2B4C9"/>
<dbReference type="EMBL" id="AHMY02000034">
    <property type="protein sequence ID" value="EKO16141.1"/>
    <property type="molecule type" value="Genomic_DNA"/>
</dbReference>
<evidence type="ECO:0000313" key="1">
    <source>
        <dbReference type="EMBL" id="EKO16141.1"/>
    </source>
</evidence>
<evidence type="ECO:0000313" key="2">
    <source>
        <dbReference type="Proteomes" id="UP000006253"/>
    </source>
</evidence>
<protein>
    <submittedName>
        <fullName evidence="1">Uncharacterized protein</fullName>
    </submittedName>
</protein>
<accession>A0A0E2B4C9</accession>
<organism evidence="1 2">
    <name type="scientific">Leptospira kirschneri str. H1</name>
    <dbReference type="NCBI Taxonomy" id="1049966"/>
    <lineage>
        <taxon>Bacteria</taxon>
        <taxon>Pseudomonadati</taxon>
        <taxon>Spirochaetota</taxon>
        <taxon>Spirochaetia</taxon>
        <taxon>Leptospirales</taxon>
        <taxon>Leptospiraceae</taxon>
        <taxon>Leptospira</taxon>
    </lineage>
</organism>
<gene>
    <name evidence="1" type="ORF">LEP1GSC081_3605</name>
</gene>
<proteinExistence type="predicted"/>